<sequence length="108" mass="13325">MNDDEEKTRFIVELEFLQCLANPAYLNYLAQEGYLEKPTFRNYLKYLTYWKKPEYSRFIQYPHALYFLDKLNEAPDEMAAYLKRPEAITLLHQQQYFHWLNYRKTRPD</sequence>
<dbReference type="EMBL" id="KE560804">
    <property type="protein sequence ID" value="EPZ35587.1"/>
    <property type="molecule type" value="Genomic_DNA"/>
</dbReference>
<dbReference type="OrthoDB" id="10257739at2759"/>
<dbReference type="Gene3D" id="1.10.10.1340">
    <property type="entry name" value="Mediator of RNA polymerase II, submodule Med31 (Soh1)"/>
    <property type="match status" value="1"/>
</dbReference>
<keyword evidence="5 8" id="KW-0010">Activator</keyword>
<proteinExistence type="inferred from homology"/>
<keyword evidence="6 8" id="KW-0804">Transcription</keyword>
<keyword evidence="4 8" id="KW-0805">Transcription regulation</keyword>
<dbReference type="Proteomes" id="UP000030755">
    <property type="component" value="Unassembled WGS sequence"/>
</dbReference>
<accession>A0A075AZD9</accession>
<dbReference type="InterPro" id="IPR008831">
    <property type="entry name" value="Mediator_Med31"/>
</dbReference>
<evidence type="ECO:0000256" key="8">
    <source>
        <dbReference type="RuleBase" id="RU364129"/>
    </source>
</evidence>
<dbReference type="GO" id="GO:0051123">
    <property type="term" value="P:RNA polymerase II preinitiation complex assembly"/>
    <property type="evidence" value="ECO:0007669"/>
    <property type="project" value="EnsemblFungi"/>
</dbReference>
<dbReference type="GO" id="GO:0032968">
    <property type="term" value="P:positive regulation of transcription elongation by RNA polymerase II"/>
    <property type="evidence" value="ECO:0007669"/>
    <property type="project" value="EnsemblFungi"/>
</dbReference>
<comment type="subcellular location">
    <subcellularLocation>
        <location evidence="1 8">Nucleus</location>
    </subcellularLocation>
</comment>
<dbReference type="InterPro" id="IPR038089">
    <property type="entry name" value="Med31_sf"/>
</dbReference>
<dbReference type="HOGENOM" id="CLU_071681_3_2_1"/>
<keyword evidence="7 8" id="KW-0539">Nucleus</keyword>
<dbReference type="GO" id="GO:0070847">
    <property type="term" value="C:core mediator complex"/>
    <property type="evidence" value="ECO:0007669"/>
    <property type="project" value="EnsemblFungi"/>
</dbReference>
<dbReference type="OMA" id="QGILNQP"/>
<keyword evidence="10" id="KW-1185">Reference proteome</keyword>
<reference evidence="9 10" key="1">
    <citation type="journal article" date="2013" name="Curr. Biol.">
        <title>Shared signatures of parasitism and phylogenomics unite Cryptomycota and microsporidia.</title>
        <authorList>
            <person name="James T.Y."/>
            <person name="Pelin A."/>
            <person name="Bonen L."/>
            <person name="Ahrendt S."/>
            <person name="Sain D."/>
            <person name="Corradi N."/>
            <person name="Stajich J.E."/>
        </authorList>
    </citation>
    <scope>NUCLEOTIDE SEQUENCE [LARGE SCALE GENOMIC DNA]</scope>
    <source>
        <strain evidence="9 10">CSF55</strain>
    </source>
</reference>
<dbReference type="GO" id="GO:0060261">
    <property type="term" value="P:positive regulation of transcription initiation by RNA polymerase II"/>
    <property type="evidence" value="ECO:0007669"/>
    <property type="project" value="EnsemblFungi"/>
</dbReference>
<dbReference type="GO" id="GO:0006311">
    <property type="term" value="P:meiotic gene conversion"/>
    <property type="evidence" value="ECO:0007669"/>
    <property type="project" value="EnsemblFungi"/>
</dbReference>
<dbReference type="AlphaFoldDB" id="A0A075AZD9"/>
<evidence type="ECO:0000256" key="6">
    <source>
        <dbReference type="ARBA" id="ARBA00023163"/>
    </source>
</evidence>
<organism evidence="9 10">
    <name type="scientific">Rozella allomycis (strain CSF55)</name>
    <dbReference type="NCBI Taxonomy" id="988480"/>
    <lineage>
        <taxon>Eukaryota</taxon>
        <taxon>Fungi</taxon>
        <taxon>Fungi incertae sedis</taxon>
        <taxon>Cryptomycota</taxon>
        <taxon>Cryptomycota incertae sedis</taxon>
        <taxon>Rozella</taxon>
    </lineage>
</organism>
<evidence type="ECO:0000256" key="4">
    <source>
        <dbReference type="ARBA" id="ARBA00023015"/>
    </source>
</evidence>
<comment type="function">
    <text evidence="8">Component of the Mediator complex, a coactivator involved in the regulated transcription of nearly all RNA polymerase II-dependent genes. Mediator functions as a bridge to convey information from gene-specific regulatory proteins to the basal RNA polymerase II transcription machinery. Mediator is recruited to promoters by direct interactions with regulatory proteins and serves as a scaffold for the assembly of a functional preinitiation complex with RNA polymerase II and the general transcription factors.</text>
</comment>
<evidence type="ECO:0000256" key="2">
    <source>
        <dbReference type="ARBA" id="ARBA00006378"/>
    </source>
</evidence>
<dbReference type="GO" id="GO:0006281">
    <property type="term" value="P:DNA repair"/>
    <property type="evidence" value="ECO:0007669"/>
    <property type="project" value="EnsemblFungi"/>
</dbReference>
<dbReference type="PANTHER" id="PTHR13186">
    <property type="entry name" value="MEDIATOR OF RNA POLYMERASE II TRANSCRIPTION SUBUNIT 31"/>
    <property type="match status" value="1"/>
</dbReference>
<gene>
    <name evidence="9" type="ORF">O9G_005107</name>
</gene>
<dbReference type="GO" id="GO:0016592">
    <property type="term" value="C:mediator complex"/>
    <property type="evidence" value="ECO:0007669"/>
    <property type="project" value="EnsemblFungi"/>
</dbReference>
<dbReference type="Pfam" id="PF05669">
    <property type="entry name" value="Med31"/>
    <property type="match status" value="1"/>
</dbReference>
<dbReference type="STRING" id="988480.A0A075AZD9"/>
<name>A0A075AZD9_ROZAC</name>
<comment type="subunit">
    <text evidence="8">Component of the Mediator complex.</text>
</comment>
<protein>
    <recommendedName>
        <fullName evidence="3 8">Mediator of RNA polymerase II transcription subunit 31</fullName>
    </recommendedName>
</protein>
<evidence type="ECO:0000256" key="1">
    <source>
        <dbReference type="ARBA" id="ARBA00004123"/>
    </source>
</evidence>
<evidence type="ECO:0000256" key="3">
    <source>
        <dbReference type="ARBA" id="ARBA00019660"/>
    </source>
</evidence>
<comment type="similarity">
    <text evidence="2 8">Belongs to the Mediator complex subunit 31 family.</text>
</comment>
<evidence type="ECO:0000256" key="7">
    <source>
        <dbReference type="ARBA" id="ARBA00023242"/>
    </source>
</evidence>
<evidence type="ECO:0000256" key="5">
    <source>
        <dbReference type="ARBA" id="ARBA00023159"/>
    </source>
</evidence>
<evidence type="ECO:0000313" key="9">
    <source>
        <dbReference type="EMBL" id="EPZ35587.1"/>
    </source>
</evidence>
<dbReference type="GO" id="GO:0003713">
    <property type="term" value="F:transcription coactivator activity"/>
    <property type="evidence" value="ECO:0007669"/>
    <property type="project" value="EnsemblFungi"/>
</dbReference>
<evidence type="ECO:0000313" key="10">
    <source>
        <dbReference type="Proteomes" id="UP000030755"/>
    </source>
</evidence>